<organism evidence="2 3">
    <name type="scientific">Cyprinus carpio carpio</name>
    <dbReference type="NCBI Taxonomy" id="630221"/>
    <lineage>
        <taxon>Eukaryota</taxon>
        <taxon>Metazoa</taxon>
        <taxon>Chordata</taxon>
        <taxon>Craniata</taxon>
        <taxon>Vertebrata</taxon>
        <taxon>Euteleostomi</taxon>
        <taxon>Actinopterygii</taxon>
        <taxon>Neopterygii</taxon>
        <taxon>Teleostei</taxon>
        <taxon>Ostariophysi</taxon>
        <taxon>Cypriniformes</taxon>
        <taxon>Cyprinidae</taxon>
        <taxon>Cyprininae</taxon>
        <taxon>Cyprinus</taxon>
    </lineage>
</organism>
<reference evidence="2" key="1">
    <citation type="submission" date="2025-08" db="UniProtKB">
        <authorList>
            <consortium name="Ensembl"/>
        </authorList>
    </citation>
    <scope>IDENTIFICATION</scope>
</reference>
<proteinExistence type="predicted"/>
<keyword evidence="3" id="KW-1185">Reference proteome</keyword>
<dbReference type="GO" id="GO:0003774">
    <property type="term" value="F:cytoskeletal motor activity"/>
    <property type="evidence" value="ECO:0007669"/>
    <property type="project" value="InterPro"/>
</dbReference>
<name>A0A8C1C256_CYPCA</name>
<accession>A0A8C1C256</accession>
<protein>
    <recommendedName>
        <fullName evidence="1">TH1 domain-containing protein</fullName>
    </recommendedName>
</protein>
<reference evidence="2" key="2">
    <citation type="submission" date="2025-09" db="UniProtKB">
        <authorList>
            <consortium name="Ensembl"/>
        </authorList>
    </citation>
    <scope>IDENTIFICATION</scope>
</reference>
<dbReference type="AlphaFoldDB" id="A0A8C1C256"/>
<dbReference type="GO" id="GO:0016459">
    <property type="term" value="C:myosin complex"/>
    <property type="evidence" value="ECO:0007669"/>
    <property type="project" value="InterPro"/>
</dbReference>
<dbReference type="InterPro" id="IPR010926">
    <property type="entry name" value="Myosin_TH1"/>
</dbReference>
<dbReference type="GeneTree" id="ENSGT00940000171590"/>
<feature type="domain" description="TH1" evidence="1">
    <location>
        <begin position="30"/>
        <end position="169"/>
    </location>
</feature>
<evidence type="ECO:0000313" key="2">
    <source>
        <dbReference type="Ensembl" id="ENSCCRP00000041487.1"/>
    </source>
</evidence>
<evidence type="ECO:0000259" key="1">
    <source>
        <dbReference type="PROSITE" id="PS51757"/>
    </source>
</evidence>
<dbReference type="PROSITE" id="PS51757">
    <property type="entry name" value="TH1"/>
    <property type="match status" value="1"/>
</dbReference>
<dbReference type="Ensembl" id="ENSCCRT00000044974.2">
    <property type="protein sequence ID" value="ENSCCRP00000041487.1"/>
    <property type="gene ID" value="ENSCCRG00000022113.2"/>
</dbReference>
<sequence>GLHEQKSACQHGQLGVSGLCQTELLHSTQRESAKISTGQNHLANSSTHNARGEQDINIKVLQQICPEGIKYSFPVIKYDRNGFRPRFRQLIFTQAAAYLVEEAKIKQRVNYSSLKGVSVRNLSDNFLILHVTCDDTKQKVGGEQISFTGSFCMKLPSHGGPGLAVQLSI</sequence>
<evidence type="ECO:0000313" key="3">
    <source>
        <dbReference type="Proteomes" id="UP001108240"/>
    </source>
</evidence>
<dbReference type="Pfam" id="PF06017">
    <property type="entry name" value="Myosin_TH1"/>
    <property type="match status" value="1"/>
</dbReference>
<dbReference type="Proteomes" id="UP001108240">
    <property type="component" value="Unplaced"/>
</dbReference>